<protein>
    <submittedName>
        <fullName evidence="1">Uncharacterized protein</fullName>
    </submittedName>
</protein>
<dbReference type="GeneID" id="16797402"/>
<dbReference type="Proteomes" id="UP000014725">
    <property type="component" value="Segment"/>
</dbReference>
<evidence type="ECO:0000313" key="1">
    <source>
        <dbReference type="EMBL" id="AGO49005.1"/>
    </source>
</evidence>
<evidence type="ECO:0000313" key="2">
    <source>
        <dbReference type="Proteomes" id="UP000014725"/>
    </source>
</evidence>
<gene>
    <name evidence="1" type="ORF">Phi14:2_gp127</name>
</gene>
<reference evidence="2" key="2">
    <citation type="submission" date="2013-03" db="EMBL/GenBank/DDBJ databases">
        <title>The Cellulophaga phages: a novel, diverse, and globally ubiquitous model system.</title>
        <authorList>
            <person name="Holmfeldt K."/>
            <person name="Solonenko N."/>
            <person name="Shah M."/>
            <person name="Corrier K."/>
            <person name="Riemann L."/>
            <person name="VerBerkmoes N.C."/>
            <person name="Sullivan M.B."/>
        </authorList>
    </citation>
    <scope>NUCLEOTIDE SEQUENCE [LARGE SCALE GENOMIC DNA]</scope>
</reference>
<sequence>MAITVNTLAQTNEQVEFPKLMISDMGRIILATKISNKGFIVGTCILNPRMETDTVQGQYSEGWDATAFKDYDGAIELFNKTPQ</sequence>
<dbReference type="KEGG" id="vg:16797402"/>
<organism evidence="1 2">
    <name type="scientific">Cellulophaga phage phi14:2</name>
    <dbReference type="NCBI Taxonomy" id="1327990"/>
    <lineage>
        <taxon>Viruses</taxon>
        <taxon>Duplodnaviria</taxon>
        <taxon>Heunggongvirae</taxon>
        <taxon>Uroviricota</taxon>
        <taxon>Caudoviricetes</taxon>
        <taxon>Crassvirales</taxon>
        <taxon>Steigviridae</taxon>
        <taxon>Asinivirinae</taxon>
        <taxon>Akihdevirus</taxon>
        <taxon>Akihdevirus balticus</taxon>
    </lineage>
</organism>
<accession>S0A2H6</accession>
<reference evidence="1 2" key="1">
    <citation type="journal article" date="2013" name="Proc. Natl. Acad. Sci. U.S.A.">
        <title>Twelve previously unknown phage genera are ubiquitous in global oceans.</title>
        <authorList>
            <person name="Holmfeldt K."/>
            <person name="Solonenko N."/>
            <person name="Shah M."/>
            <person name="Corrier K."/>
            <person name="Riemann L."/>
            <person name="Verberkmoes N.C."/>
            <person name="Sullivan M.B."/>
        </authorList>
    </citation>
    <scope>NUCLEOTIDE SEQUENCE [LARGE SCALE GENOMIC DNA]</scope>
    <source>
        <strain evidence="1">Phi14:2</strain>
    </source>
</reference>
<proteinExistence type="predicted"/>
<name>S0A2H6_9CAUD</name>
<dbReference type="EMBL" id="KC821624">
    <property type="protein sequence ID" value="AGO49005.1"/>
    <property type="molecule type" value="Genomic_DNA"/>
</dbReference>
<keyword evidence="2" id="KW-1185">Reference proteome</keyword>